<organism evidence="2 3">
    <name type="scientific">Candidatus Nomurabacteria bacterium RIFCSPHIGHO2_01_FULL_39_9</name>
    <dbReference type="NCBI Taxonomy" id="1801735"/>
    <lineage>
        <taxon>Bacteria</taxon>
        <taxon>Candidatus Nomuraibacteriota</taxon>
    </lineage>
</organism>
<proteinExistence type="predicted"/>
<dbReference type="EMBL" id="MFTL01000003">
    <property type="protein sequence ID" value="OGI62141.1"/>
    <property type="molecule type" value="Genomic_DNA"/>
</dbReference>
<sequence>MKTILISFGIPIGILSLIGVMLLVVDERSTANIIAAVSLISAGVLMGFIFYFHSDKSEFCQDKIIKNKVVENNVEPNLWYRDAEEDI</sequence>
<feature type="transmembrane region" description="Helical" evidence="1">
    <location>
        <begin position="6"/>
        <end position="25"/>
    </location>
</feature>
<keyword evidence="1" id="KW-0472">Membrane</keyword>
<reference evidence="2 3" key="1">
    <citation type="journal article" date="2016" name="Nat. Commun.">
        <title>Thousands of microbial genomes shed light on interconnected biogeochemical processes in an aquifer system.</title>
        <authorList>
            <person name="Anantharaman K."/>
            <person name="Brown C.T."/>
            <person name="Hug L.A."/>
            <person name="Sharon I."/>
            <person name="Castelle C.J."/>
            <person name="Probst A.J."/>
            <person name="Thomas B.C."/>
            <person name="Singh A."/>
            <person name="Wilkins M.J."/>
            <person name="Karaoz U."/>
            <person name="Brodie E.L."/>
            <person name="Williams K.H."/>
            <person name="Hubbard S.S."/>
            <person name="Banfield J.F."/>
        </authorList>
    </citation>
    <scope>NUCLEOTIDE SEQUENCE [LARGE SCALE GENOMIC DNA]</scope>
</reference>
<accession>A0A1F6UXK3</accession>
<gene>
    <name evidence="2" type="ORF">A2645_00705</name>
</gene>
<evidence type="ECO:0000256" key="1">
    <source>
        <dbReference type="SAM" id="Phobius"/>
    </source>
</evidence>
<evidence type="ECO:0000313" key="3">
    <source>
        <dbReference type="Proteomes" id="UP000182253"/>
    </source>
</evidence>
<keyword evidence="1" id="KW-0812">Transmembrane</keyword>
<comment type="caution">
    <text evidence="2">The sequence shown here is derived from an EMBL/GenBank/DDBJ whole genome shotgun (WGS) entry which is preliminary data.</text>
</comment>
<dbReference type="AlphaFoldDB" id="A0A1F6UXK3"/>
<dbReference type="Proteomes" id="UP000182253">
    <property type="component" value="Unassembled WGS sequence"/>
</dbReference>
<keyword evidence="1" id="KW-1133">Transmembrane helix</keyword>
<name>A0A1F6UXK3_9BACT</name>
<evidence type="ECO:0000313" key="2">
    <source>
        <dbReference type="EMBL" id="OGI62141.1"/>
    </source>
</evidence>
<feature type="transmembrane region" description="Helical" evidence="1">
    <location>
        <begin position="32"/>
        <end position="52"/>
    </location>
</feature>
<protein>
    <submittedName>
        <fullName evidence="2">Uncharacterized protein</fullName>
    </submittedName>
</protein>